<evidence type="ECO:0008006" key="3">
    <source>
        <dbReference type="Google" id="ProtNLM"/>
    </source>
</evidence>
<feature type="non-terminal residue" evidence="1">
    <location>
        <position position="1"/>
    </location>
</feature>
<evidence type="ECO:0000313" key="2">
    <source>
        <dbReference type="Proteomes" id="UP001432027"/>
    </source>
</evidence>
<organism evidence="1 2">
    <name type="scientific">Pristionchus entomophagus</name>
    <dbReference type="NCBI Taxonomy" id="358040"/>
    <lineage>
        <taxon>Eukaryota</taxon>
        <taxon>Metazoa</taxon>
        <taxon>Ecdysozoa</taxon>
        <taxon>Nematoda</taxon>
        <taxon>Chromadorea</taxon>
        <taxon>Rhabditida</taxon>
        <taxon>Rhabditina</taxon>
        <taxon>Diplogasteromorpha</taxon>
        <taxon>Diplogasteroidea</taxon>
        <taxon>Neodiplogasteridae</taxon>
        <taxon>Pristionchus</taxon>
    </lineage>
</organism>
<evidence type="ECO:0000313" key="1">
    <source>
        <dbReference type="EMBL" id="GMS78699.1"/>
    </source>
</evidence>
<comment type="caution">
    <text evidence="1">The sequence shown here is derived from an EMBL/GenBank/DDBJ whole genome shotgun (WGS) entry which is preliminary data.</text>
</comment>
<feature type="non-terminal residue" evidence="1">
    <location>
        <position position="101"/>
    </location>
</feature>
<dbReference type="Proteomes" id="UP001432027">
    <property type="component" value="Unassembled WGS sequence"/>
</dbReference>
<name>A0AAV5SF85_9BILA</name>
<gene>
    <name evidence="1" type="ORF">PENTCL1PPCAC_874</name>
</gene>
<keyword evidence="2" id="KW-1185">Reference proteome</keyword>
<sequence>LQCPSVSYSILTVKKIQTIMRQVFLHRMPEMPKIGMTIASRPRKMRPPCMEMKQHIRMARAKTISIADMMSATLRADENAMMYGRWVVRMGRGEKKPASVE</sequence>
<accession>A0AAV5SF85</accession>
<proteinExistence type="predicted"/>
<dbReference type="EMBL" id="BTSX01000001">
    <property type="protein sequence ID" value="GMS78699.1"/>
    <property type="molecule type" value="Genomic_DNA"/>
</dbReference>
<dbReference type="AlphaFoldDB" id="A0AAV5SF85"/>
<protein>
    <recommendedName>
        <fullName evidence="3">Ribosomal protein</fullName>
    </recommendedName>
</protein>
<reference evidence="1" key="1">
    <citation type="submission" date="2023-10" db="EMBL/GenBank/DDBJ databases">
        <title>Genome assembly of Pristionchus species.</title>
        <authorList>
            <person name="Yoshida K."/>
            <person name="Sommer R.J."/>
        </authorList>
    </citation>
    <scope>NUCLEOTIDE SEQUENCE</scope>
    <source>
        <strain evidence="1">RS0144</strain>
    </source>
</reference>